<protein>
    <submittedName>
        <fullName evidence="1">MarR family transcriptional regulator</fullName>
    </submittedName>
</protein>
<evidence type="ECO:0000313" key="1">
    <source>
        <dbReference type="EMBL" id="PFZ30707.1"/>
    </source>
</evidence>
<dbReference type="EMBL" id="NVGE01000017">
    <property type="protein sequence ID" value="PFZ30707.1"/>
    <property type="molecule type" value="Genomic_DNA"/>
</dbReference>
<comment type="caution">
    <text evidence="1">The sequence shown here is derived from an EMBL/GenBank/DDBJ whole genome shotgun (WGS) entry which is preliminary data.</text>
</comment>
<accession>A0A2B6ZFK3</accession>
<sequence length="49" mass="5715">MKPCPKDRRVTYASITSESMELVTLIFPQHKEGIRQIFGSLDYIEKNDK</sequence>
<reference evidence="1 2" key="1">
    <citation type="submission" date="2017-09" db="EMBL/GenBank/DDBJ databases">
        <title>Large-scale bioinformatics analysis of Bacillus genomes uncovers conserved roles of natural products in bacterial physiology.</title>
        <authorList>
            <consortium name="Agbiome Team Llc"/>
            <person name="Bleich R.M."/>
            <person name="Grubbs K.J."/>
            <person name="Santa Maria K.C."/>
            <person name="Allen S.E."/>
            <person name="Farag S."/>
            <person name="Shank E.A."/>
            <person name="Bowers A."/>
        </authorList>
    </citation>
    <scope>NUCLEOTIDE SEQUENCE [LARGE SCALE GENOMIC DNA]</scope>
    <source>
        <strain evidence="1 2">AFS080080</strain>
    </source>
</reference>
<proteinExistence type="predicted"/>
<dbReference type="AlphaFoldDB" id="A0A2B6ZFK3"/>
<dbReference type="InterPro" id="IPR036390">
    <property type="entry name" value="WH_DNA-bd_sf"/>
</dbReference>
<dbReference type="InterPro" id="IPR036388">
    <property type="entry name" value="WH-like_DNA-bd_sf"/>
</dbReference>
<dbReference type="Gene3D" id="1.10.10.10">
    <property type="entry name" value="Winged helix-like DNA-binding domain superfamily/Winged helix DNA-binding domain"/>
    <property type="match status" value="1"/>
</dbReference>
<organism evidence="1 2">
    <name type="scientific">Bacillus wiedmannii</name>
    <dbReference type="NCBI Taxonomy" id="1890302"/>
    <lineage>
        <taxon>Bacteria</taxon>
        <taxon>Bacillati</taxon>
        <taxon>Bacillota</taxon>
        <taxon>Bacilli</taxon>
        <taxon>Bacillales</taxon>
        <taxon>Bacillaceae</taxon>
        <taxon>Bacillus</taxon>
        <taxon>Bacillus cereus group</taxon>
    </lineage>
</organism>
<name>A0A2B6ZFK3_9BACI</name>
<gene>
    <name evidence="1" type="ORF">COL66_14360</name>
</gene>
<dbReference type="Proteomes" id="UP000223311">
    <property type="component" value="Unassembled WGS sequence"/>
</dbReference>
<evidence type="ECO:0000313" key="2">
    <source>
        <dbReference type="Proteomes" id="UP000223311"/>
    </source>
</evidence>
<dbReference type="SUPFAM" id="SSF46785">
    <property type="entry name" value="Winged helix' DNA-binding domain"/>
    <property type="match status" value="1"/>
</dbReference>